<dbReference type="GO" id="GO:0030288">
    <property type="term" value="C:outer membrane-bounded periplasmic space"/>
    <property type="evidence" value="ECO:0007669"/>
    <property type="project" value="TreeGrafter"/>
</dbReference>
<gene>
    <name evidence="5" type="ORF">FNH08_41285</name>
</gene>
<dbReference type="InterPro" id="IPR025997">
    <property type="entry name" value="SBP_2_dom"/>
</dbReference>
<dbReference type="Pfam" id="PF13407">
    <property type="entry name" value="Peripla_BP_4"/>
    <property type="match status" value="1"/>
</dbReference>
<dbReference type="PROSITE" id="PS51257">
    <property type="entry name" value="PROKAR_LIPOPROTEIN"/>
    <property type="match status" value="1"/>
</dbReference>
<dbReference type="Gene3D" id="3.40.50.2300">
    <property type="match status" value="2"/>
</dbReference>
<feature type="signal peptide" evidence="3">
    <location>
        <begin position="1"/>
        <end position="32"/>
    </location>
</feature>
<dbReference type="GO" id="GO:0030246">
    <property type="term" value="F:carbohydrate binding"/>
    <property type="evidence" value="ECO:0007669"/>
    <property type="project" value="TreeGrafter"/>
</dbReference>
<dbReference type="InterPro" id="IPR050555">
    <property type="entry name" value="Bact_Solute-Bind_Prot2"/>
</dbReference>
<dbReference type="PANTHER" id="PTHR30036">
    <property type="entry name" value="D-XYLOSE-BINDING PERIPLASMIC PROTEIN"/>
    <property type="match status" value="1"/>
</dbReference>
<keyword evidence="6" id="KW-1185">Reference proteome</keyword>
<proteinExistence type="predicted"/>
<dbReference type="PANTHER" id="PTHR30036:SF1">
    <property type="entry name" value="D-XYLOSE-BINDING PERIPLASMIC PROTEIN"/>
    <property type="match status" value="1"/>
</dbReference>
<evidence type="ECO:0000256" key="2">
    <source>
        <dbReference type="ARBA" id="ARBA00022729"/>
    </source>
</evidence>
<dbReference type="AlphaFoldDB" id="A0A5N8XVF6"/>
<reference evidence="5 6" key="1">
    <citation type="submission" date="2019-07" db="EMBL/GenBank/DDBJ databases">
        <title>New species of Amycolatopsis and Streptomyces.</title>
        <authorList>
            <person name="Duangmal K."/>
            <person name="Teo W.F.A."/>
            <person name="Lipun K."/>
        </authorList>
    </citation>
    <scope>NUCLEOTIDE SEQUENCE [LARGE SCALE GENOMIC DNA]</scope>
    <source>
        <strain evidence="5 6">NBRC 106415</strain>
    </source>
</reference>
<feature type="domain" description="Periplasmic binding protein" evidence="4">
    <location>
        <begin position="56"/>
        <end position="315"/>
    </location>
</feature>
<dbReference type="InterPro" id="IPR028082">
    <property type="entry name" value="Peripla_BP_I"/>
</dbReference>
<dbReference type="SUPFAM" id="SSF53822">
    <property type="entry name" value="Periplasmic binding protein-like I"/>
    <property type="match status" value="1"/>
</dbReference>
<sequence length="381" mass="40583">MNTRTTRTRIRRFVARRTAVGVAASAAALSLASCGVVDGIGDESKASPTKGDDITVGLLLPEKENARYEQFDHPIIKSKVAELTSNKGTVQYANAEGSAKRQSSQLEQMVAERVDILIVDAVDSKAIASGVKKAKAAGIPVIAYDRLAQGPIDAYISFDNELVGQVQGRALVEKLGNSPASKIVMMNGAKTDPNSAQFKAGAMSELQDATTIAEEFDTKDWDPKYAKANMEKAIQAVGLDNIAGVYAANDGIAGAVIDALKTAGVSKVPPVTGQDAELAAVQRIVSGDQYMSVYKSYPQEANAVAEMAVAHVQGRSIEFDALTRDNVDSPTTENVPSQLVPVVELTKENIEDTVIKDNIYTVKQICTSKYRAACEDIGLLK</sequence>
<dbReference type="EMBL" id="VJZC01000555">
    <property type="protein sequence ID" value="MPY63363.1"/>
    <property type="molecule type" value="Genomic_DNA"/>
</dbReference>
<organism evidence="5 6">
    <name type="scientific">Streptomyces spongiae</name>
    <dbReference type="NCBI Taxonomy" id="565072"/>
    <lineage>
        <taxon>Bacteria</taxon>
        <taxon>Bacillati</taxon>
        <taxon>Actinomycetota</taxon>
        <taxon>Actinomycetes</taxon>
        <taxon>Kitasatosporales</taxon>
        <taxon>Streptomycetaceae</taxon>
        <taxon>Streptomyces</taxon>
    </lineage>
</organism>
<name>A0A5N8XVF6_9ACTN</name>
<comment type="subcellular location">
    <subcellularLocation>
        <location evidence="1">Cell envelope</location>
    </subcellularLocation>
</comment>
<evidence type="ECO:0000313" key="6">
    <source>
        <dbReference type="Proteomes" id="UP000400924"/>
    </source>
</evidence>
<evidence type="ECO:0000256" key="1">
    <source>
        <dbReference type="ARBA" id="ARBA00004196"/>
    </source>
</evidence>
<evidence type="ECO:0000256" key="3">
    <source>
        <dbReference type="SAM" id="SignalP"/>
    </source>
</evidence>
<evidence type="ECO:0000259" key="4">
    <source>
        <dbReference type="Pfam" id="PF13407"/>
    </source>
</evidence>
<dbReference type="RefSeq" id="WP_322726299.1">
    <property type="nucleotide sequence ID" value="NZ_VJZC01000555.1"/>
</dbReference>
<evidence type="ECO:0000313" key="5">
    <source>
        <dbReference type="EMBL" id="MPY63363.1"/>
    </source>
</evidence>
<accession>A0A5N8XVF6</accession>
<dbReference type="Proteomes" id="UP000400924">
    <property type="component" value="Unassembled WGS sequence"/>
</dbReference>
<comment type="caution">
    <text evidence="5">The sequence shown here is derived from an EMBL/GenBank/DDBJ whole genome shotgun (WGS) entry which is preliminary data.</text>
</comment>
<keyword evidence="2 3" id="KW-0732">Signal</keyword>
<feature type="chain" id="PRO_5039386910" evidence="3">
    <location>
        <begin position="33"/>
        <end position="381"/>
    </location>
</feature>
<protein>
    <submittedName>
        <fullName evidence="5">Sugar ABC transporter substrate-binding protein</fullName>
    </submittedName>
</protein>